<dbReference type="Gene3D" id="3.40.50.880">
    <property type="match status" value="1"/>
</dbReference>
<sequence length="245" mass="26943">MSPTIIGVLIVSPIQLLDLSPIDLFAMMTRSYFEACRPPQPLLDLSIPDKDLKIIYVSSSGPNTVAQTTANVGITINVGLDDPAVAPRKLDILLIPGPPPFSKPDEKSLEFVRRHVNAGVDLLTVCSGILVAGYAGVLDGKHCTCPRGIDHFQKEFPKALFKDKRWVRDGRLWTSGGISNGLDLIAAYIKYRWPGPLPDTVLKMADVEPRGQDYGTNMAGMRAWWAWHLLKVWIGGLVGRNKKSD</sequence>
<evidence type="ECO:0000313" key="2">
    <source>
        <dbReference type="EMBL" id="KAF2258932.1"/>
    </source>
</evidence>
<proteinExistence type="predicted"/>
<dbReference type="SUPFAM" id="SSF52317">
    <property type="entry name" value="Class I glutamine amidotransferase-like"/>
    <property type="match status" value="1"/>
</dbReference>
<evidence type="ECO:0000259" key="1">
    <source>
        <dbReference type="Pfam" id="PF01965"/>
    </source>
</evidence>
<dbReference type="EMBL" id="ML986727">
    <property type="protein sequence ID" value="KAF2258932.1"/>
    <property type="molecule type" value="Genomic_DNA"/>
</dbReference>
<organism evidence="2 3">
    <name type="scientific">Lojkania enalia</name>
    <dbReference type="NCBI Taxonomy" id="147567"/>
    <lineage>
        <taxon>Eukaryota</taxon>
        <taxon>Fungi</taxon>
        <taxon>Dikarya</taxon>
        <taxon>Ascomycota</taxon>
        <taxon>Pezizomycotina</taxon>
        <taxon>Dothideomycetes</taxon>
        <taxon>Pleosporomycetidae</taxon>
        <taxon>Pleosporales</taxon>
        <taxon>Pleosporales incertae sedis</taxon>
        <taxon>Lojkania</taxon>
    </lineage>
</organism>
<dbReference type="PANTHER" id="PTHR43130">
    <property type="entry name" value="ARAC-FAMILY TRANSCRIPTIONAL REGULATOR"/>
    <property type="match status" value="1"/>
</dbReference>
<protein>
    <submittedName>
        <fullName evidence="2">Class I glutamine amidotransferase-like protein</fullName>
    </submittedName>
</protein>
<comment type="caution">
    <text evidence="2">The sequence shown here is derived from an EMBL/GenBank/DDBJ whole genome shotgun (WGS) entry which is preliminary data.</text>
</comment>
<accession>A0A9P4K088</accession>
<name>A0A9P4K088_9PLEO</name>
<dbReference type="OrthoDB" id="543156at2759"/>
<feature type="domain" description="DJ-1/PfpI" evidence="1">
    <location>
        <begin position="50"/>
        <end position="189"/>
    </location>
</feature>
<dbReference type="InterPro" id="IPR029062">
    <property type="entry name" value="Class_I_gatase-like"/>
</dbReference>
<reference evidence="3" key="1">
    <citation type="journal article" date="2020" name="Stud. Mycol.">
        <title>101 Dothideomycetes genomes: A test case for predicting lifestyles and emergence of pathogens.</title>
        <authorList>
            <person name="Haridas S."/>
            <person name="Albert R."/>
            <person name="Binder M."/>
            <person name="Bloem J."/>
            <person name="LaButti K."/>
            <person name="Salamov A."/>
            <person name="Andreopoulos B."/>
            <person name="Baker S."/>
            <person name="Barry K."/>
            <person name="Bills G."/>
            <person name="Bluhm B."/>
            <person name="Cannon C."/>
            <person name="Castanera R."/>
            <person name="Culley D."/>
            <person name="Daum C."/>
            <person name="Ezra D."/>
            <person name="Gonzalez J."/>
            <person name="Henrissat B."/>
            <person name="Kuo A."/>
            <person name="Liang C."/>
            <person name="Lipzen A."/>
            <person name="Lutzoni F."/>
            <person name="Magnuson J."/>
            <person name="Mondo S."/>
            <person name="Nolan M."/>
            <person name="Ohm R."/>
            <person name="Pangilinan J."/>
            <person name="Park H.-J."/>
            <person name="Ramirez L."/>
            <person name="Alfaro M."/>
            <person name="Sun H."/>
            <person name="Tritt A."/>
            <person name="Yoshinaga Y."/>
            <person name="Zwiers L.-H."/>
            <person name="Turgeon B."/>
            <person name="Goodwin S."/>
            <person name="Spatafora J."/>
            <person name="Crous P."/>
            <person name="Grigoriev I."/>
        </authorList>
    </citation>
    <scope>NUCLEOTIDE SEQUENCE [LARGE SCALE GENOMIC DNA]</scope>
    <source>
        <strain evidence="3">CBS 304.66</strain>
    </source>
</reference>
<dbReference type="InterPro" id="IPR002818">
    <property type="entry name" value="DJ-1/PfpI"/>
</dbReference>
<keyword evidence="3" id="KW-1185">Reference proteome</keyword>
<dbReference type="InterPro" id="IPR052158">
    <property type="entry name" value="INH-QAR"/>
</dbReference>
<gene>
    <name evidence="2" type="ORF">CC78DRAFT_476795</name>
</gene>
<dbReference type="PANTHER" id="PTHR43130:SF7">
    <property type="entry name" value="DJ-1_PFPI DOMAIN-CONTAINING PROTEIN"/>
    <property type="match status" value="1"/>
</dbReference>
<dbReference type="AlphaFoldDB" id="A0A9P4K088"/>
<dbReference type="Proteomes" id="UP000800093">
    <property type="component" value="Unassembled WGS sequence"/>
</dbReference>
<dbReference type="Pfam" id="PF01965">
    <property type="entry name" value="DJ-1_PfpI"/>
    <property type="match status" value="1"/>
</dbReference>
<evidence type="ECO:0000313" key="3">
    <source>
        <dbReference type="Proteomes" id="UP000800093"/>
    </source>
</evidence>